<gene>
    <name evidence="2" type="ORF">HRQ87_06095</name>
</gene>
<dbReference type="EMBL" id="JABUFE010000003">
    <property type="protein sequence ID" value="NSX54368.1"/>
    <property type="molecule type" value="Genomic_DNA"/>
</dbReference>
<feature type="transmembrane region" description="Helical" evidence="1">
    <location>
        <begin position="74"/>
        <end position="93"/>
    </location>
</feature>
<sequence>MTIGRLILNCLAAPFGAFLILFYAVPYVLLLLAAIYFAPVLQLPESTSLAMADMAAGPVASVVGNEAPVVTASVIQTAITALILGFLTLLLVFQLHRLAGRIVDIGGYSMMSNYIVPARSWMATSGLMLIILGAVVAVVLSVDTEILAINELQQQITVVPQTLVAYLISGPVQGLFLITALFFGLTGVSGIKRAGYLEGIRTFSRGFSALLIMSFVFTVLIATAGFFFQTYVLPALGFTSVPRTWVLMGEVALLWATMSFVSAAWFKRMSVRVYNNTGSDMKRRLYQGYVG</sequence>
<feature type="transmembrane region" description="Helical" evidence="1">
    <location>
        <begin position="245"/>
        <end position="266"/>
    </location>
</feature>
<feature type="transmembrane region" description="Helical" evidence="1">
    <location>
        <begin position="120"/>
        <end position="142"/>
    </location>
</feature>
<dbReference type="Proteomes" id="UP000777935">
    <property type="component" value="Unassembled WGS sequence"/>
</dbReference>
<comment type="caution">
    <text evidence="2">The sequence shown here is derived from an EMBL/GenBank/DDBJ whole genome shotgun (WGS) entry which is preliminary data.</text>
</comment>
<organism evidence="2 3">
    <name type="scientific">Parasulfitobacter algicola</name>
    <dbReference type="NCBI Taxonomy" id="2614809"/>
    <lineage>
        <taxon>Bacteria</taxon>
        <taxon>Pseudomonadati</taxon>
        <taxon>Pseudomonadota</taxon>
        <taxon>Alphaproteobacteria</taxon>
        <taxon>Rhodobacterales</taxon>
        <taxon>Roseobacteraceae</taxon>
        <taxon>Parasulfitobacter</taxon>
    </lineage>
</organism>
<accession>A0ABX2IWB1</accession>
<reference evidence="2 3" key="1">
    <citation type="submission" date="2020-06" db="EMBL/GenBank/DDBJ databases">
        <title>Sulfitobacter algicola sp. nov., isolated from green algae.</title>
        <authorList>
            <person name="Wang C."/>
        </authorList>
    </citation>
    <scope>NUCLEOTIDE SEQUENCE [LARGE SCALE GENOMIC DNA]</scope>
    <source>
        <strain evidence="2 3">1151</strain>
    </source>
</reference>
<feature type="transmembrane region" description="Helical" evidence="1">
    <location>
        <begin position="12"/>
        <end position="38"/>
    </location>
</feature>
<keyword evidence="1" id="KW-1133">Transmembrane helix</keyword>
<keyword evidence="1" id="KW-0472">Membrane</keyword>
<evidence type="ECO:0000313" key="2">
    <source>
        <dbReference type="EMBL" id="NSX54368.1"/>
    </source>
</evidence>
<name>A0ABX2IWB1_9RHOB</name>
<dbReference type="RefSeq" id="WP_174136357.1">
    <property type="nucleotide sequence ID" value="NZ_JABUFE010000003.1"/>
</dbReference>
<keyword evidence="3" id="KW-1185">Reference proteome</keyword>
<protein>
    <submittedName>
        <fullName evidence="2">Uncharacterized protein</fullName>
    </submittedName>
</protein>
<keyword evidence="1" id="KW-0812">Transmembrane</keyword>
<proteinExistence type="predicted"/>
<evidence type="ECO:0000313" key="3">
    <source>
        <dbReference type="Proteomes" id="UP000777935"/>
    </source>
</evidence>
<feature type="transmembrane region" description="Helical" evidence="1">
    <location>
        <begin position="162"/>
        <end position="188"/>
    </location>
</feature>
<feature type="transmembrane region" description="Helical" evidence="1">
    <location>
        <begin position="209"/>
        <end position="233"/>
    </location>
</feature>
<evidence type="ECO:0000256" key="1">
    <source>
        <dbReference type="SAM" id="Phobius"/>
    </source>
</evidence>